<dbReference type="PANTHER" id="PTHR34070:SF1">
    <property type="entry name" value="DNA ALKYLATION REPAIR PROTEIN"/>
    <property type="match status" value="1"/>
</dbReference>
<dbReference type="Proteomes" id="UP000179001">
    <property type="component" value="Unassembled WGS sequence"/>
</dbReference>
<evidence type="ECO:0000313" key="1">
    <source>
        <dbReference type="EMBL" id="OGF33516.1"/>
    </source>
</evidence>
<protein>
    <submittedName>
        <fullName evidence="1">DNA alkylation repair protein</fullName>
    </submittedName>
</protein>
<dbReference type="EMBL" id="MFGJ01000001">
    <property type="protein sequence ID" value="OGF33516.1"/>
    <property type="molecule type" value="Genomic_DNA"/>
</dbReference>
<gene>
    <name evidence="1" type="ORF">A2478_02410</name>
</gene>
<dbReference type="Gene3D" id="1.25.10.90">
    <property type="match status" value="1"/>
</dbReference>
<organism evidence="1 2">
    <name type="scientific">Candidatus Falkowbacteria bacterium RIFOXYC2_FULL_36_12</name>
    <dbReference type="NCBI Taxonomy" id="1798002"/>
    <lineage>
        <taxon>Bacteria</taxon>
        <taxon>Candidatus Falkowiibacteriota</taxon>
    </lineage>
</organism>
<comment type="caution">
    <text evidence="1">The sequence shown here is derived from an EMBL/GenBank/DDBJ whole genome shotgun (WGS) entry which is preliminary data.</text>
</comment>
<evidence type="ECO:0000313" key="2">
    <source>
        <dbReference type="Proteomes" id="UP000179001"/>
    </source>
</evidence>
<dbReference type="AlphaFoldDB" id="A0A1F5T4A3"/>
<accession>A0A1F5T4A3</accession>
<proteinExistence type="predicted"/>
<sequence length="234" mass="27939">MKAENVKKELKKVADPKKAKDLSWFFKTGKGEYGEGDRFLGINMGEQRRIAKEFKDLELTEVQKLLKNKFHEERMTALLILVYKFAEADEKLRKQIFEVYLKNTKYINNWDLVDVTAPRIVGSYLIDKERKVLYKMARSKNLWQKRIAVLATFIFIKEKQFEDSLNIAKILLNDKHDLIHKAVGWMLREVGNQEQAVEEKFLQKYYKKMPRTMFRYAIEKFEEGKRQRYLKGVI</sequence>
<dbReference type="SUPFAM" id="SSF48371">
    <property type="entry name" value="ARM repeat"/>
    <property type="match status" value="1"/>
</dbReference>
<dbReference type="PANTHER" id="PTHR34070">
    <property type="entry name" value="ARMADILLO-TYPE FOLD"/>
    <property type="match status" value="1"/>
</dbReference>
<dbReference type="InterPro" id="IPR014825">
    <property type="entry name" value="DNA_alkylation"/>
</dbReference>
<name>A0A1F5T4A3_9BACT</name>
<dbReference type="InterPro" id="IPR016024">
    <property type="entry name" value="ARM-type_fold"/>
</dbReference>
<dbReference type="Pfam" id="PF08713">
    <property type="entry name" value="DNA_alkylation"/>
    <property type="match status" value="1"/>
</dbReference>
<dbReference type="CDD" id="cd06561">
    <property type="entry name" value="AlkD_like"/>
    <property type="match status" value="1"/>
</dbReference>
<reference evidence="1 2" key="1">
    <citation type="journal article" date="2016" name="Nat. Commun.">
        <title>Thousands of microbial genomes shed light on interconnected biogeochemical processes in an aquifer system.</title>
        <authorList>
            <person name="Anantharaman K."/>
            <person name="Brown C.T."/>
            <person name="Hug L.A."/>
            <person name="Sharon I."/>
            <person name="Castelle C.J."/>
            <person name="Probst A.J."/>
            <person name="Thomas B.C."/>
            <person name="Singh A."/>
            <person name="Wilkins M.J."/>
            <person name="Karaoz U."/>
            <person name="Brodie E.L."/>
            <person name="Williams K.H."/>
            <person name="Hubbard S.S."/>
            <person name="Banfield J.F."/>
        </authorList>
    </citation>
    <scope>NUCLEOTIDE SEQUENCE [LARGE SCALE GENOMIC DNA]</scope>
</reference>